<evidence type="ECO:0000256" key="1">
    <source>
        <dbReference type="ARBA" id="ARBA00022729"/>
    </source>
</evidence>
<dbReference type="CDD" id="cd14667">
    <property type="entry name" value="3D_containing_proteins"/>
    <property type="match status" value="1"/>
</dbReference>
<feature type="chain" id="PRO_5034795843" evidence="2">
    <location>
        <begin position="22"/>
        <end position="211"/>
    </location>
</feature>
<dbReference type="EMBL" id="CP063458">
    <property type="protein sequence ID" value="QOV91890.1"/>
    <property type="molecule type" value="Genomic_DNA"/>
</dbReference>
<keyword evidence="1 2" id="KW-0732">Signal</keyword>
<dbReference type="AlphaFoldDB" id="A0A7M2X520"/>
<dbReference type="SUPFAM" id="SSF50685">
    <property type="entry name" value="Barwin-like endoglucanases"/>
    <property type="match status" value="1"/>
</dbReference>
<sequence>MTTVAVIVLTAVAVFAPLASANSSKAAQRAAASGVASDAERHQALSSLVADHDAAARRAIEASRELTQDFATPASAKVSAARPAGGAELLRSAKDSAAAVAPARVADRDTRTIRMLVTAYCACKKCCGANARGVTASGKHVSYNGGRFVAADRTVLPLGTKLMIPGYHNETMVEVVDTGSAIKGNRLDVYYPSHQTALEWGKRWVDVVVVE</sequence>
<keyword evidence="5" id="KW-1185">Reference proteome</keyword>
<feature type="domain" description="3D" evidence="3">
    <location>
        <begin position="148"/>
        <end position="210"/>
    </location>
</feature>
<dbReference type="InterPro" id="IPR051933">
    <property type="entry name" value="Resuscitation_pf_RpfB"/>
</dbReference>
<dbReference type="RefSeq" id="WP_206295208.1">
    <property type="nucleotide sequence ID" value="NZ_CP063458.1"/>
</dbReference>
<name>A0A7M2X520_9BACT</name>
<dbReference type="Proteomes" id="UP000593765">
    <property type="component" value="Chromosome"/>
</dbReference>
<dbReference type="Gene3D" id="2.40.40.10">
    <property type="entry name" value="RlpA-like domain"/>
    <property type="match status" value="1"/>
</dbReference>
<dbReference type="PANTHER" id="PTHR39160:SF4">
    <property type="entry name" value="RESUSCITATION-PROMOTING FACTOR RPFB"/>
    <property type="match status" value="1"/>
</dbReference>
<evidence type="ECO:0000313" key="5">
    <source>
        <dbReference type="Proteomes" id="UP000593765"/>
    </source>
</evidence>
<gene>
    <name evidence="4" type="ORF">IPV69_11265</name>
</gene>
<protein>
    <submittedName>
        <fullName evidence="4">3D domain-containing protein</fullName>
    </submittedName>
</protein>
<feature type="signal peptide" evidence="2">
    <location>
        <begin position="1"/>
        <end position="21"/>
    </location>
</feature>
<dbReference type="GO" id="GO:0004553">
    <property type="term" value="F:hydrolase activity, hydrolyzing O-glycosyl compounds"/>
    <property type="evidence" value="ECO:0007669"/>
    <property type="project" value="InterPro"/>
</dbReference>
<accession>A0A7M2X520</accession>
<evidence type="ECO:0000256" key="2">
    <source>
        <dbReference type="SAM" id="SignalP"/>
    </source>
</evidence>
<dbReference type="InterPro" id="IPR010611">
    <property type="entry name" value="3D_dom"/>
</dbReference>
<evidence type="ECO:0000313" key="4">
    <source>
        <dbReference type="EMBL" id="QOV91890.1"/>
    </source>
</evidence>
<dbReference type="GO" id="GO:0009254">
    <property type="term" value="P:peptidoglycan turnover"/>
    <property type="evidence" value="ECO:0007669"/>
    <property type="project" value="InterPro"/>
</dbReference>
<reference evidence="4 5" key="1">
    <citation type="submission" date="2020-10" db="EMBL/GenBank/DDBJ databases">
        <title>Wide distribution of Phycisphaera-like planctomycetes from WD2101 soil group in peatlands and genome analysis of the first cultivated representative.</title>
        <authorList>
            <person name="Dedysh S.N."/>
            <person name="Beletsky A.V."/>
            <person name="Ivanova A."/>
            <person name="Kulichevskaya I.S."/>
            <person name="Suzina N.E."/>
            <person name="Philippov D.A."/>
            <person name="Rakitin A.L."/>
            <person name="Mardanov A.V."/>
            <person name="Ravin N.V."/>
        </authorList>
    </citation>
    <scope>NUCLEOTIDE SEQUENCE [LARGE SCALE GENOMIC DNA]</scope>
    <source>
        <strain evidence="4 5">M1803</strain>
    </source>
</reference>
<evidence type="ECO:0000259" key="3">
    <source>
        <dbReference type="Pfam" id="PF06725"/>
    </source>
</evidence>
<dbReference type="PANTHER" id="PTHR39160">
    <property type="entry name" value="CELL WALL-BINDING PROTEIN YOCH"/>
    <property type="match status" value="1"/>
</dbReference>
<proteinExistence type="predicted"/>
<organism evidence="4 5">
    <name type="scientific">Humisphaera borealis</name>
    <dbReference type="NCBI Taxonomy" id="2807512"/>
    <lineage>
        <taxon>Bacteria</taxon>
        <taxon>Pseudomonadati</taxon>
        <taxon>Planctomycetota</taxon>
        <taxon>Phycisphaerae</taxon>
        <taxon>Tepidisphaerales</taxon>
        <taxon>Tepidisphaeraceae</taxon>
        <taxon>Humisphaera</taxon>
    </lineage>
</organism>
<dbReference type="GO" id="GO:0019867">
    <property type="term" value="C:outer membrane"/>
    <property type="evidence" value="ECO:0007669"/>
    <property type="project" value="InterPro"/>
</dbReference>
<dbReference type="Pfam" id="PF06725">
    <property type="entry name" value="3D"/>
    <property type="match status" value="1"/>
</dbReference>
<dbReference type="KEGG" id="hbs:IPV69_11265"/>
<dbReference type="InterPro" id="IPR036908">
    <property type="entry name" value="RlpA-like_sf"/>
</dbReference>
<dbReference type="InterPro" id="IPR059180">
    <property type="entry name" value="3D_YorM"/>
</dbReference>